<evidence type="ECO:0000313" key="2">
    <source>
        <dbReference type="Proteomes" id="UP001560573"/>
    </source>
</evidence>
<reference evidence="1 2" key="1">
    <citation type="submission" date="2023-07" db="EMBL/GenBank/DDBJ databases">
        <authorList>
            <person name="Lian W.-H."/>
        </authorList>
    </citation>
    <scope>NUCLEOTIDE SEQUENCE [LARGE SCALE GENOMIC DNA]</scope>
    <source>
        <strain evidence="1 2">SYSU DXS3180</strain>
    </source>
</reference>
<keyword evidence="2" id="KW-1185">Reference proteome</keyword>
<organism evidence="1 2">
    <name type="scientific">Danxiaibacter flavus</name>
    <dbReference type="NCBI Taxonomy" id="3049108"/>
    <lineage>
        <taxon>Bacteria</taxon>
        <taxon>Pseudomonadati</taxon>
        <taxon>Bacteroidota</taxon>
        <taxon>Chitinophagia</taxon>
        <taxon>Chitinophagales</taxon>
        <taxon>Chitinophagaceae</taxon>
        <taxon>Danxiaibacter</taxon>
    </lineage>
</organism>
<accession>A0ABV3ZBM0</accession>
<proteinExistence type="predicted"/>
<name>A0ABV3ZBM0_9BACT</name>
<protein>
    <submittedName>
        <fullName evidence="1">Uncharacterized protein</fullName>
    </submittedName>
</protein>
<sequence length="61" mass="6965">MKKDIVISQSAIECLKISLNIEDECLNGYSLYLDFFDIITVLTYVCYSGRGVFPAFFLSKE</sequence>
<dbReference type="RefSeq" id="WP_369328666.1">
    <property type="nucleotide sequence ID" value="NZ_JAULBC010000002.1"/>
</dbReference>
<comment type="caution">
    <text evidence="1">The sequence shown here is derived from an EMBL/GenBank/DDBJ whole genome shotgun (WGS) entry which is preliminary data.</text>
</comment>
<gene>
    <name evidence="1" type="ORF">QTN47_07135</name>
</gene>
<dbReference type="EMBL" id="JAULBC010000002">
    <property type="protein sequence ID" value="MEX6687262.1"/>
    <property type="molecule type" value="Genomic_DNA"/>
</dbReference>
<evidence type="ECO:0000313" key="1">
    <source>
        <dbReference type="EMBL" id="MEX6687262.1"/>
    </source>
</evidence>
<dbReference type="Proteomes" id="UP001560573">
    <property type="component" value="Unassembled WGS sequence"/>
</dbReference>